<feature type="chain" id="PRO_5045898740" evidence="1">
    <location>
        <begin position="21"/>
        <end position="197"/>
    </location>
</feature>
<sequence>MSACALALVLLLDASASIFPAEWQLQAEGHAAAFEDAAVLRAIARGPGVAVTALSFSDDAREMVPWRILRSAQDAQGFAAALREAPRGAAAGTDIGGAIFAALDQLAAAPCTPEEEVIDLVTDGEAAEARTQQARAYAEAQGVRVNALGVGTEDAGDWLREHAITPGGFAMAAPDWASFAAAIRRKVTLELAQAGLR</sequence>
<proteinExistence type="predicted"/>
<dbReference type="PROSITE" id="PS50234">
    <property type="entry name" value="VWFA"/>
    <property type="match status" value="1"/>
</dbReference>
<accession>A0ABZ0PFP3</accession>
<evidence type="ECO:0000313" key="4">
    <source>
        <dbReference type="Proteomes" id="UP001305521"/>
    </source>
</evidence>
<dbReference type="Pfam" id="PF06707">
    <property type="entry name" value="DUF1194"/>
    <property type="match status" value="1"/>
</dbReference>
<dbReference type="SMART" id="SM00327">
    <property type="entry name" value="VWA"/>
    <property type="match status" value="1"/>
</dbReference>
<dbReference type="Gene3D" id="3.40.50.410">
    <property type="entry name" value="von Willebrand factor, type A domain"/>
    <property type="match status" value="1"/>
</dbReference>
<evidence type="ECO:0000256" key="1">
    <source>
        <dbReference type="SAM" id="SignalP"/>
    </source>
</evidence>
<dbReference type="InterPro" id="IPR002035">
    <property type="entry name" value="VWF_A"/>
</dbReference>
<gene>
    <name evidence="3" type="ORF">R9Z33_20955</name>
</gene>
<evidence type="ECO:0000259" key="2">
    <source>
        <dbReference type="PROSITE" id="PS50234"/>
    </source>
</evidence>
<keyword evidence="1" id="KW-0732">Signal</keyword>
<dbReference type="InterPro" id="IPR036465">
    <property type="entry name" value="vWFA_dom_sf"/>
</dbReference>
<feature type="signal peptide" evidence="1">
    <location>
        <begin position="1"/>
        <end position="20"/>
    </location>
</feature>
<dbReference type="Proteomes" id="UP001305521">
    <property type="component" value="Chromosome"/>
</dbReference>
<protein>
    <submittedName>
        <fullName evidence="3">DUF1194 domain-containing protein</fullName>
    </submittedName>
</protein>
<keyword evidence="4" id="KW-1185">Reference proteome</keyword>
<evidence type="ECO:0000313" key="3">
    <source>
        <dbReference type="EMBL" id="WPB84553.1"/>
    </source>
</evidence>
<dbReference type="EMBL" id="CP137852">
    <property type="protein sequence ID" value="WPB84553.1"/>
    <property type="molecule type" value="Genomic_DNA"/>
</dbReference>
<feature type="domain" description="VWFA" evidence="2">
    <location>
        <begin position="7"/>
        <end position="187"/>
    </location>
</feature>
<dbReference type="InterPro" id="IPR010607">
    <property type="entry name" value="DUF1194"/>
</dbReference>
<dbReference type="SUPFAM" id="SSF53300">
    <property type="entry name" value="vWA-like"/>
    <property type="match status" value="1"/>
</dbReference>
<reference evidence="3 4" key="1">
    <citation type="submission" date="2023-11" db="EMBL/GenBank/DDBJ databases">
        <title>Arctic aerobic anoxygenic photoheterotroph Sediminicoccus rosea KRV36 adapts its photosynthesis to long days of polar summer.</title>
        <authorList>
            <person name="Tomasch J."/>
            <person name="Kopejtka K."/>
            <person name="Bily T."/>
            <person name="Gardiner A.T."/>
            <person name="Gardian Z."/>
            <person name="Shivaramu S."/>
            <person name="Koblizek M."/>
            <person name="Engelhardt F."/>
            <person name="Kaftan D."/>
        </authorList>
    </citation>
    <scope>NUCLEOTIDE SEQUENCE [LARGE SCALE GENOMIC DNA]</scope>
    <source>
        <strain evidence="3 4">R-30</strain>
    </source>
</reference>
<name>A0ABZ0PFP3_9PROT</name>
<dbReference type="RefSeq" id="WP_318648515.1">
    <property type="nucleotide sequence ID" value="NZ_CP137852.1"/>
</dbReference>
<dbReference type="CDD" id="cd00198">
    <property type="entry name" value="vWFA"/>
    <property type="match status" value="1"/>
</dbReference>
<organism evidence="3 4">
    <name type="scientific">Sediminicoccus rosea</name>
    <dbReference type="NCBI Taxonomy" id="1225128"/>
    <lineage>
        <taxon>Bacteria</taxon>
        <taxon>Pseudomonadati</taxon>
        <taxon>Pseudomonadota</taxon>
        <taxon>Alphaproteobacteria</taxon>
        <taxon>Acetobacterales</taxon>
        <taxon>Roseomonadaceae</taxon>
        <taxon>Sediminicoccus</taxon>
    </lineage>
</organism>